<evidence type="ECO:0000256" key="1">
    <source>
        <dbReference type="SAM" id="Phobius"/>
    </source>
</evidence>
<comment type="caution">
    <text evidence="2">The sequence shown here is derived from an EMBL/GenBank/DDBJ whole genome shotgun (WGS) entry which is preliminary data.</text>
</comment>
<dbReference type="Gene3D" id="2.160.20.60">
    <property type="entry name" value="Glutamate synthase, alpha subunit, C-terminal domain"/>
    <property type="match status" value="1"/>
</dbReference>
<reference evidence="2" key="1">
    <citation type="journal article" date="2020" name="mSystems">
        <title>Genome- and Community-Level Interaction Insights into Carbon Utilization and Element Cycling Functions of Hydrothermarchaeota in Hydrothermal Sediment.</title>
        <authorList>
            <person name="Zhou Z."/>
            <person name="Liu Y."/>
            <person name="Xu W."/>
            <person name="Pan J."/>
            <person name="Luo Z.H."/>
            <person name="Li M."/>
        </authorList>
    </citation>
    <scope>NUCLEOTIDE SEQUENCE [LARGE SCALE GENOMIC DNA]</scope>
    <source>
        <strain evidence="2">HyVt-113</strain>
    </source>
</reference>
<dbReference type="EMBL" id="DQWQ01000152">
    <property type="protein sequence ID" value="HDD35819.1"/>
    <property type="molecule type" value="Genomic_DNA"/>
</dbReference>
<evidence type="ECO:0008006" key="3">
    <source>
        <dbReference type="Google" id="ProtNLM"/>
    </source>
</evidence>
<organism evidence="2">
    <name type="scientific">Desulfofervidus auxilii</name>
    <dbReference type="NCBI Taxonomy" id="1621989"/>
    <lineage>
        <taxon>Bacteria</taxon>
        <taxon>Pseudomonadati</taxon>
        <taxon>Thermodesulfobacteriota</taxon>
        <taxon>Candidatus Desulfofervidia</taxon>
        <taxon>Candidatus Desulfofervidales</taxon>
        <taxon>Candidatus Desulfofervidaceae</taxon>
        <taxon>Candidatus Desulfofervidus</taxon>
    </lineage>
</organism>
<evidence type="ECO:0000313" key="2">
    <source>
        <dbReference type="EMBL" id="HDD35819.1"/>
    </source>
</evidence>
<keyword evidence="1" id="KW-0472">Membrane</keyword>
<accession>A0A7V0IAN8</accession>
<keyword evidence="1" id="KW-1133">Transmembrane helix</keyword>
<dbReference type="AlphaFoldDB" id="A0A7V0IAN8"/>
<sequence>MSVRKLLKKKPDILPLENSIRKTNRIYYEQAIKSHYNKLEEMAKECVSFIKGLKAWEVAKHIERIFFFAERCAIDYNIDIKELDMFFHQVLPRYIHGGLLGCFVSGLCYYVMREKTHLFFDLTYYGTVSGLGYRHSKGTLSIQDGHLPYYLGVEMQGGKIEVFGNAGSYLGRWMKEGSIIVYGNAGSWVGQGMQGGRIEVYGSVRDTLGMRMRGGEIFVDGDAGFWVGEEMQGGCIWIKGRIKSITTDRYGGEVYQWQGRWIKI</sequence>
<dbReference type="PANTHER" id="PTHR39673">
    <property type="entry name" value="TUNGSTEN FORMYLMETHANOFURAN DEHYDROGENASE, SUBUNIT C (FWDC)"/>
    <property type="match status" value="1"/>
</dbReference>
<keyword evidence="1" id="KW-0812">Transmembrane</keyword>
<name>A0A7V0IAN8_DESA2</name>
<gene>
    <name evidence="2" type="ORF">ENF30_03350</name>
</gene>
<dbReference type="GO" id="GO:0016491">
    <property type="term" value="F:oxidoreductase activity"/>
    <property type="evidence" value="ECO:0007669"/>
    <property type="project" value="InterPro"/>
</dbReference>
<dbReference type="InterPro" id="IPR036485">
    <property type="entry name" value="Glu_synth_asu_C_sf"/>
</dbReference>
<dbReference type="PANTHER" id="PTHR39673:SF5">
    <property type="entry name" value="TUNGSTEN-CONTAINING FORMYLMETHANOFURAN DEHYDROGENASE 2 SUBUNIT C"/>
    <property type="match status" value="1"/>
</dbReference>
<feature type="transmembrane region" description="Helical" evidence="1">
    <location>
        <begin position="94"/>
        <end position="112"/>
    </location>
</feature>
<proteinExistence type="predicted"/>
<dbReference type="Proteomes" id="UP000885706">
    <property type="component" value="Unassembled WGS sequence"/>
</dbReference>
<protein>
    <recommendedName>
        <fullName evidence="3">Glutamate synthase alpha subunit C-terminal domain-containing protein</fullName>
    </recommendedName>
</protein>
<dbReference type="SUPFAM" id="SSF69336">
    <property type="entry name" value="Alpha subunit of glutamate synthase, C-terminal domain"/>
    <property type="match status" value="1"/>
</dbReference>